<keyword evidence="1" id="KW-0378">Hydrolase</keyword>
<dbReference type="GO" id="GO:0042578">
    <property type="term" value="F:phosphoric ester hydrolase activity"/>
    <property type="evidence" value="ECO:0007669"/>
    <property type="project" value="UniProtKB-ARBA"/>
</dbReference>
<evidence type="ECO:0000256" key="2">
    <source>
        <dbReference type="SAM" id="SignalP"/>
    </source>
</evidence>
<feature type="signal peptide" evidence="2">
    <location>
        <begin position="1"/>
        <end position="25"/>
    </location>
</feature>
<sequence length="626" mass="69240">MAGLRFAGLAPILVLCSSLAGNVNAAGLADIDHVVLFMQENRAFDHYFGTMAGVRGFGDANLQKNNGVPVWKQLTTRQQTTKTDHVTPWYLNYLGGNWSEATQCMTAGSNGWFENHAAWNFGSNDHWAMNNTPWSIGFYKKQDLPTQWALAENWVIGDMYQESVVASTNPNRVSWVSGSINVPGSPQKPDQGGNPYIDNNETPGCESGGVNCFPLKWKTVAEYYQDAGVSWNVFQDADNFDDNPYAWFDQFRRSTKGSALYDHGLKGSSLDSFYDQAAKGTLPEISWIVGPMQLSEHPPYSPHDGAWLQDTITRAVLNSPKYNKTALIISYDETGGWFDHVNPHHSPDGTPGEWLNDPQGKVGHTFAGPGFRLPFYIISPWTRNGGVYTEHSDHNSQILFIEKWQAAKGKNVQTREMVPWRRENMADLTSAFDFQNPDYSIPILPTAPKPHVNSKGQYDGSSYCQSRFPTTRPPVPYTGDGVIEDLATVVEHGFKPIRGKLTEGRYLVLETNGHSLTNAGSKSTASATVTKSTSNHDNIAHRWIAHAAQIGGDVFTLQSASDKQYLCKDGSLCADAKNAEAFTVQFTASKGYSWKQRDGGKYLSGDGAKLDLSGDAKYWKIFSVSY</sequence>
<gene>
    <name evidence="3" type="ORF">X797_009698</name>
</gene>
<dbReference type="HOGENOM" id="CLU_008770_3_0_1"/>
<dbReference type="OrthoDB" id="5135119at2759"/>
<name>A0A0A1UQD9_9HYPO</name>
<protein>
    <submittedName>
        <fullName evidence="3">Phosphoesterase family protein</fullName>
    </submittedName>
</protein>
<dbReference type="Gene3D" id="3.40.720.10">
    <property type="entry name" value="Alkaline Phosphatase, subunit A"/>
    <property type="match status" value="1"/>
</dbReference>
<comment type="caution">
    <text evidence="3">The sequence shown here is derived from an EMBL/GenBank/DDBJ whole genome shotgun (WGS) entry which is preliminary data.</text>
</comment>
<proteinExistence type="predicted"/>
<dbReference type="AlphaFoldDB" id="A0A0A1UQD9"/>
<dbReference type="EMBL" id="JELW01000039">
    <property type="protein sequence ID" value="EXU97245.1"/>
    <property type="molecule type" value="Genomic_DNA"/>
</dbReference>
<dbReference type="InterPro" id="IPR017850">
    <property type="entry name" value="Alkaline_phosphatase_core_sf"/>
</dbReference>
<evidence type="ECO:0000313" key="4">
    <source>
        <dbReference type="Proteomes" id="UP000030151"/>
    </source>
</evidence>
<keyword evidence="2" id="KW-0732">Signal</keyword>
<dbReference type="Gene3D" id="2.80.10.50">
    <property type="match status" value="1"/>
</dbReference>
<dbReference type="PANTHER" id="PTHR31956:SF1">
    <property type="entry name" value="NON-SPECIFIC PHOSPHOLIPASE C1"/>
    <property type="match status" value="1"/>
</dbReference>
<accession>A0A0A1UQD9</accession>
<reference evidence="3 4" key="1">
    <citation type="submission" date="2014-02" db="EMBL/GenBank/DDBJ databases">
        <title>The genome sequence of the entomopathogenic fungus Metarhizium robertsii ARSEF 2575.</title>
        <authorList>
            <person name="Giuliano Garisto Donzelli B."/>
            <person name="Roe B.A."/>
            <person name="Macmil S.L."/>
            <person name="Krasnoff S.B."/>
            <person name="Gibson D.M."/>
        </authorList>
    </citation>
    <scope>NUCLEOTIDE SEQUENCE [LARGE SCALE GENOMIC DNA]</scope>
    <source>
        <strain evidence="3 4">ARSEF 2575</strain>
    </source>
</reference>
<dbReference type="Pfam" id="PF04185">
    <property type="entry name" value="Phosphoesterase"/>
    <property type="match status" value="1"/>
</dbReference>
<feature type="chain" id="PRO_5001981052" evidence="2">
    <location>
        <begin position="26"/>
        <end position="626"/>
    </location>
</feature>
<dbReference type="CDD" id="cd16014">
    <property type="entry name" value="PLC"/>
    <property type="match status" value="1"/>
</dbReference>
<organism evidence="3 4">
    <name type="scientific">Metarhizium robertsii</name>
    <dbReference type="NCBI Taxonomy" id="568076"/>
    <lineage>
        <taxon>Eukaryota</taxon>
        <taxon>Fungi</taxon>
        <taxon>Dikarya</taxon>
        <taxon>Ascomycota</taxon>
        <taxon>Pezizomycotina</taxon>
        <taxon>Sordariomycetes</taxon>
        <taxon>Hypocreomycetidae</taxon>
        <taxon>Hypocreales</taxon>
        <taxon>Clavicipitaceae</taxon>
        <taxon>Metarhizium</taxon>
    </lineage>
</organism>
<evidence type="ECO:0000313" key="3">
    <source>
        <dbReference type="EMBL" id="EXU97245.1"/>
    </source>
</evidence>
<dbReference type="Proteomes" id="UP000030151">
    <property type="component" value="Unassembled WGS sequence"/>
</dbReference>
<evidence type="ECO:0000256" key="1">
    <source>
        <dbReference type="ARBA" id="ARBA00022801"/>
    </source>
</evidence>
<dbReference type="eggNOG" id="ENOG502QPJ0">
    <property type="taxonomic scope" value="Eukaryota"/>
</dbReference>
<dbReference type="PANTHER" id="PTHR31956">
    <property type="entry name" value="NON-SPECIFIC PHOSPHOLIPASE C4-RELATED"/>
    <property type="match status" value="1"/>
</dbReference>
<dbReference type="InterPro" id="IPR007312">
    <property type="entry name" value="Phosphoesterase"/>
</dbReference>